<dbReference type="Proteomes" id="UP000729913">
    <property type="component" value="Unassembled WGS sequence"/>
</dbReference>
<proteinExistence type="predicted"/>
<reference evidence="2" key="2">
    <citation type="submission" date="2021-04" db="EMBL/GenBank/DDBJ databases">
        <title>Genome-wide patterns of bracovirus chromosomal integration into multiple host tissues during parasitism.</title>
        <authorList>
            <person name="Chebbi M.A.C."/>
        </authorList>
    </citation>
    <scope>NUCLEOTIDE SEQUENCE</scope>
    <source>
        <tissue evidence="2">Whole body</tissue>
    </source>
</reference>
<dbReference type="InterPro" id="IPR031389">
    <property type="entry name" value="RBIS"/>
</dbReference>
<evidence type="ECO:0000313" key="3">
    <source>
        <dbReference type="Proteomes" id="UP000729913"/>
    </source>
</evidence>
<feature type="region of interest" description="Disordered" evidence="1">
    <location>
        <begin position="147"/>
        <end position="177"/>
    </location>
</feature>
<organism evidence="2 3">
    <name type="scientific">Cotesia typhae</name>
    <dbReference type="NCBI Taxonomy" id="2053667"/>
    <lineage>
        <taxon>Eukaryota</taxon>
        <taxon>Metazoa</taxon>
        <taxon>Ecdysozoa</taxon>
        <taxon>Arthropoda</taxon>
        <taxon>Hexapoda</taxon>
        <taxon>Insecta</taxon>
        <taxon>Pterygota</taxon>
        <taxon>Neoptera</taxon>
        <taxon>Endopterygota</taxon>
        <taxon>Hymenoptera</taxon>
        <taxon>Apocrita</taxon>
        <taxon>Ichneumonoidea</taxon>
        <taxon>Braconidae</taxon>
        <taxon>Microgastrinae</taxon>
        <taxon>Cotesia</taxon>
    </lineage>
</organism>
<accession>A0A8J5RBK1</accession>
<feature type="compositionally biased region" description="Polar residues" evidence="1">
    <location>
        <begin position="166"/>
        <end position="176"/>
    </location>
</feature>
<dbReference type="Pfam" id="PF15679">
    <property type="entry name" value="DUF4665"/>
    <property type="match status" value="1"/>
</dbReference>
<dbReference type="EMBL" id="JAAOIC020000048">
    <property type="protein sequence ID" value="KAG8036384.1"/>
    <property type="molecule type" value="Genomic_DNA"/>
</dbReference>
<dbReference type="AlphaFoldDB" id="A0A8J5RBK1"/>
<evidence type="ECO:0000313" key="2">
    <source>
        <dbReference type="EMBL" id="KAG8036384.1"/>
    </source>
</evidence>
<comment type="caution">
    <text evidence="2">The sequence shown here is derived from an EMBL/GenBank/DDBJ whole genome shotgun (WGS) entry which is preliminary data.</text>
</comment>
<keyword evidence="3" id="KW-1185">Reference proteome</keyword>
<evidence type="ECO:0000256" key="1">
    <source>
        <dbReference type="SAM" id="MobiDB-lite"/>
    </source>
</evidence>
<sequence length="184" mass="21157">MDDNEIKLMSNKFPLIHLYCFVRVSKIDDPKPVAQALVEETLGTKFTSESLKIIHHVRNVAPNKEMMRVSFYLTKEMIKSEEPIVMGKNKKISNTKNVFKVNTKRTSKAKNQLNKNIGNKNQRKALKKNIDKIQEIDKQLIDVRTRINSQSKPKEKTPAIRKKSVSKPQVQTSSAIDTLKQLKL</sequence>
<reference evidence="2" key="1">
    <citation type="submission" date="2020-03" db="EMBL/GenBank/DDBJ databases">
        <authorList>
            <person name="Chebbi M.A."/>
            <person name="Drezen J.M."/>
        </authorList>
    </citation>
    <scope>NUCLEOTIDE SEQUENCE</scope>
    <source>
        <tissue evidence="2">Whole body</tissue>
    </source>
</reference>
<gene>
    <name evidence="2" type="ORF">G9C98_003706</name>
</gene>
<protein>
    <submittedName>
        <fullName evidence="2">Uncharacterized protein</fullName>
    </submittedName>
</protein>
<dbReference type="OrthoDB" id="408788at2759"/>
<dbReference type="GO" id="GO:0042254">
    <property type="term" value="P:ribosome biogenesis"/>
    <property type="evidence" value="ECO:0007669"/>
    <property type="project" value="InterPro"/>
</dbReference>
<name>A0A8J5RBK1_9HYME</name>